<reference evidence="2" key="1">
    <citation type="submission" date="2018-03" db="EMBL/GenBank/DDBJ databases">
        <authorList>
            <person name="Guldener U."/>
        </authorList>
    </citation>
    <scope>NUCLEOTIDE SEQUENCE</scope>
</reference>
<feature type="region of interest" description="Disordered" evidence="1">
    <location>
        <begin position="309"/>
        <end position="347"/>
    </location>
</feature>
<dbReference type="AlphaFoldDB" id="A0AAE8N6B2"/>
<evidence type="ECO:0000313" key="3">
    <source>
        <dbReference type="Proteomes" id="UP001187682"/>
    </source>
</evidence>
<comment type="caution">
    <text evidence="2">The sequence shown here is derived from an EMBL/GenBank/DDBJ whole genome shotgun (WGS) entry which is preliminary data.</text>
</comment>
<dbReference type="Proteomes" id="UP001187682">
    <property type="component" value="Unassembled WGS sequence"/>
</dbReference>
<feature type="region of interest" description="Disordered" evidence="1">
    <location>
        <begin position="501"/>
        <end position="564"/>
    </location>
</feature>
<keyword evidence="3" id="KW-1185">Reference proteome</keyword>
<protein>
    <submittedName>
        <fullName evidence="2">Uncharacterized protein</fullName>
    </submittedName>
</protein>
<accession>A0AAE8N6B2</accession>
<feature type="compositionally biased region" description="Polar residues" evidence="1">
    <location>
        <begin position="336"/>
        <end position="347"/>
    </location>
</feature>
<organism evidence="2 3">
    <name type="scientific">Cephalotrichum gorgonifer</name>
    <dbReference type="NCBI Taxonomy" id="2041049"/>
    <lineage>
        <taxon>Eukaryota</taxon>
        <taxon>Fungi</taxon>
        <taxon>Dikarya</taxon>
        <taxon>Ascomycota</taxon>
        <taxon>Pezizomycotina</taxon>
        <taxon>Sordariomycetes</taxon>
        <taxon>Hypocreomycetidae</taxon>
        <taxon>Microascales</taxon>
        <taxon>Microascaceae</taxon>
        <taxon>Cephalotrichum</taxon>
    </lineage>
</organism>
<feature type="compositionally biased region" description="Basic and acidic residues" evidence="1">
    <location>
        <begin position="511"/>
        <end position="546"/>
    </location>
</feature>
<evidence type="ECO:0000313" key="2">
    <source>
        <dbReference type="EMBL" id="SPO07071.1"/>
    </source>
</evidence>
<feature type="compositionally biased region" description="Basic and acidic residues" evidence="1">
    <location>
        <begin position="225"/>
        <end position="241"/>
    </location>
</feature>
<feature type="region of interest" description="Disordered" evidence="1">
    <location>
        <begin position="220"/>
        <end position="260"/>
    </location>
</feature>
<gene>
    <name evidence="2" type="ORF">DNG_09765</name>
</gene>
<proteinExistence type="predicted"/>
<sequence length="627" mass="68587">MTDVIGAASGSVALAALVLKLRAISCQFRDAPRVWHDYVSGLETLGKIQAAIPELMGEEGQSLVTIENEEGQSLSAIVFCSDKLRQVIDDAEAFLKKFGPYPDFFDRIIAKLQSFRKRVRFVLSETEIKQRLDSVTGALQMLHFAVGLTALAKSSLGHSETPGQTERLREAMQEQQNSFRLLREQIQREAPTLRLAVEREDTRSRSSSFSSLRSLRRRSLGDSGSVRRADRLVGGDLRDADNSTAPQTPGNSHHPRHHEAVSQLPNATLVDEAVITGRQSHSLTDPPRVDCLQIVEISFQDGGVVTVSFDPSQESNEGLVGSVTKNGPREAESDSENAQDNATEGYQSEAESFFDFLESAAPSEVWSDPGESSSAPEIPVRSRVGIFFPETITANHYDGIGQVFVAREPCQDISCEHSSVTGLAAPGLLDILPRRLDLDITRVRESWEDDFREVVPEGGERLAVPRRCSPPCSHTAVEVCGPSNTRCMLPFYFEALVVSPAGESSDSDDSATEHVGSDHGQDQRSELGERGGESGGNPERDDRSEHTSGNGTDGPDGEVAQEEVREKSLGPFSAVPCFHCGDDATSPKPESPSTFVTAVIYGSMSRGYRCSRCNRKMWITATKWIWE</sequence>
<evidence type="ECO:0000256" key="1">
    <source>
        <dbReference type="SAM" id="MobiDB-lite"/>
    </source>
</evidence>
<dbReference type="EMBL" id="ONZQ02000018">
    <property type="protein sequence ID" value="SPO07071.1"/>
    <property type="molecule type" value="Genomic_DNA"/>
</dbReference>
<name>A0AAE8N6B2_9PEZI</name>
<feature type="compositionally biased region" description="Polar residues" evidence="1">
    <location>
        <begin position="242"/>
        <end position="251"/>
    </location>
</feature>
<feature type="region of interest" description="Disordered" evidence="1">
    <location>
        <begin position="155"/>
        <end position="174"/>
    </location>
</feature>